<dbReference type="Proteomes" id="UP000243579">
    <property type="component" value="Unassembled WGS sequence"/>
</dbReference>
<dbReference type="GO" id="GO:0005216">
    <property type="term" value="F:monoatomic ion channel activity"/>
    <property type="evidence" value="ECO:0007669"/>
    <property type="project" value="InterPro"/>
</dbReference>
<evidence type="ECO:0000256" key="3">
    <source>
        <dbReference type="ARBA" id="ARBA00022475"/>
    </source>
</evidence>
<keyword evidence="7" id="KW-0406">Ion transport</keyword>
<feature type="transmembrane region" description="Helical" evidence="10">
    <location>
        <begin position="1242"/>
        <end position="1262"/>
    </location>
</feature>
<protein>
    <submittedName>
        <fullName evidence="11">Vanilloid receptor-related osmotically activated cha (ISS)</fullName>
    </submittedName>
</protein>
<dbReference type="OrthoDB" id="533508at2759"/>
<evidence type="ECO:0000313" key="11">
    <source>
        <dbReference type="EMBL" id="OQR98501.1"/>
    </source>
</evidence>
<keyword evidence="8" id="KW-0407">Ion channel</keyword>
<feature type="transmembrane region" description="Helical" evidence="10">
    <location>
        <begin position="1340"/>
        <end position="1359"/>
    </location>
</feature>
<organism evidence="11 12">
    <name type="scientific">Achlya hypogyna</name>
    <name type="common">Oomycete</name>
    <name type="synonym">Protoachlya hypogyna</name>
    <dbReference type="NCBI Taxonomy" id="1202772"/>
    <lineage>
        <taxon>Eukaryota</taxon>
        <taxon>Sar</taxon>
        <taxon>Stramenopiles</taxon>
        <taxon>Oomycota</taxon>
        <taxon>Saprolegniomycetes</taxon>
        <taxon>Saprolegniales</taxon>
        <taxon>Achlyaceae</taxon>
        <taxon>Achlya</taxon>
    </lineage>
</organism>
<keyword evidence="12" id="KW-1185">Reference proteome</keyword>
<evidence type="ECO:0000313" key="12">
    <source>
        <dbReference type="Proteomes" id="UP000243579"/>
    </source>
</evidence>
<dbReference type="PANTHER" id="PTHR10582:SF2">
    <property type="entry name" value="INACTIVE"/>
    <property type="match status" value="1"/>
</dbReference>
<feature type="compositionally biased region" description="Basic and acidic residues" evidence="9">
    <location>
        <begin position="716"/>
        <end position="726"/>
    </location>
</feature>
<dbReference type="InterPro" id="IPR036770">
    <property type="entry name" value="Ankyrin_rpt-contain_sf"/>
</dbReference>
<keyword evidence="11" id="KW-0675">Receptor</keyword>
<evidence type="ECO:0000256" key="5">
    <source>
        <dbReference type="ARBA" id="ARBA00022737"/>
    </source>
</evidence>
<comment type="subcellular location">
    <subcellularLocation>
        <location evidence="1">Cell membrane</location>
        <topology evidence="1">Multi-pass membrane protein</topology>
    </subcellularLocation>
</comment>
<keyword evidence="5" id="KW-0677">Repeat</keyword>
<proteinExistence type="predicted"/>
<comment type="caution">
    <text evidence="11">The sequence shown here is derived from an EMBL/GenBank/DDBJ whole genome shotgun (WGS) entry which is preliminary data.</text>
</comment>
<keyword evidence="3" id="KW-1003">Cell membrane</keyword>
<dbReference type="InterPro" id="IPR002110">
    <property type="entry name" value="Ankyrin_rpt"/>
</dbReference>
<keyword evidence="6" id="KW-0106">Calcium</keyword>
<evidence type="ECO:0000256" key="4">
    <source>
        <dbReference type="ARBA" id="ARBA00022568"/>
    </source>
</evidence>
<feature type="transmembrane region" description="Helical" evidence="10">
    <location>
        <begin position="1315"/>
        <end position="1334"/>
    </location>
</feature>
<sequence>MGDPAFRRAAHLARFFPSSGENDEDIVAKQVQELDEAGIFRLVTSNDVDGTLAHLAHAEADLALRDIVGATPLLIAFLYQHFALGRAILEAFPVAKGYPYGLMQYADRGAAVSPYRGENILHIAIVHRNVPVVRWLVDTMPDLLDAETTGSFFAPGTPCYFGGTPLLFALASNLLDAASAILNAAAVAPKDSAAAKTTIWMTDAIGNNALHLAVVHDLPEVYDFAVKHAMARFEYACPRGFDPTAPGYDLPAFLKQLYGADKATFQRFLRQLNHDQLSPLTLAAAMGKAAMLQHVLGRQTTTAWMYGPVTAKMIPLRELEEPLPLAGGRPKTAIECLCSYLRLSSCIPPASDVLRARLDLLGAFEVKTLIDKKWTFNGASAFYWACCRHVVFALVLTASTLLPGAGNQRRSGLALLAELYVVVETAAKVARERREVRHHGVRAYWHDTGAAMVDTVLKLTQVAAVAGAVGCRAARRPVAEDGCVAAALLGAYLHLLFFLYGFRRTGPFIVMLHRMLFSDVVRFSLVYAAVLGGFGTSLYVVVDGRGGAHMLGDRLKALLLAAFAATFNFDDYRLGRMPVPAQLGIFAYMVLVVIVLINLLIAMMGNTYDSIIDGAEQRWYAERVNIMSSLATGRPPAQEASDRLKYAVELGHGDAKERFLQVELVEVDRWRVPPSPLPSVLPSDVRAPVPARIDAATQTPRAPRRHNVGTNTPGRSYHDDKEDRRRGAAPPLPTAKAVDPNTIFSQALRRRLHHVAHAGRVGSVHVTTRDNDDDIVAKQVRDMSEGIFKLVGDNNKDGALAFLRKAPADLGRRDIVGATPVLFAFLTTHFELGQALIEAYPELATSKYALLTYEDRGTNVSPYRGENVLHIAIVHRNVAMVEWLVSTIPDLLDAETTGSFFAPGTPCYLGGTPFLFALSSKLLGAAKVMLAAAKKAPKGSGAAKTTILMADTYGNNALHLAVVHDLPEVYDFAVKHAMAEFAYACPPNFSVDDDQYDLPGFLKTLVGVDKIAFRSFLGKYNDDLLTPLTLAAAMGNASMFQHILHRQTTVAWVYGPVTAKMLPLRGFEERQYIFDTKPTAAVLPIDVLRASVVTRNAIDGQRPRPVDGQARSGKTAIECLCSYLPLTNCIPDNIAAHEAVRRARLKLISTFEVKTLLDKKWKFVGSKMFLRALVRHVVFTIVFTSSTFFTKHYRDGGPMEAEDWVLVALECYVLLETFLRLQTELREIWLHGIRSYAEDSGAAMVDNMIKFVLVALVVAATICRAKGSFFVEDGFVGAALLCTHSYNFFFLYGFRTTGPFIVMIRRMLLTDVFRFVLVYGSILLGFGSALYVVVDARTGATAYLARLKLLLLAAFAATFTFDEYAASRMSVLAQLLIFVYLVLVIIVLVNLLIAMMGNTYDSIIDGAEQRWYAERANIMGSMSNGRSRQQREADRLKYAVELDVGSEKERFLQVEFVHVEAWHDAKDAEKSPDEIQDRDLSSATNIVHESQDEENENEEPAVESSVSAIDAALTQLSNALVEHFTSEIGISYDGPSGRETLALAHVEKIRDLIAARCGPE</sequence>
<evidence type="ECO:0000256" key="7">
    <source>
        <dbReference type="ARBA" id="ARBA00023065"/>
    </source>
</evidence>
<dbReference type="Gene3D" id="1.25.40.20">
    <property type="entry name" value="Ankyrin repeat-containing domain"/>
    <property type="match status" value="2"/>
</dbReference>
<feature type="transmembrane region" description="Helical" evidence="10">
    <location>
        <begin position="1169"/>
        <end position="1189"/>
    </location>
</feature>
<evidence type="ECO:0000256" key="6">
    <source>
        <dbReference type="ARBA" id="ARBA00022837"/>
    </source>
</evidence>
<keyword evidence="10" id="KW-0472">Membrane</keyword>
<feature type="transmembrane region" description="Helical" evidence="10">
    <location>
        <begin position="1274"/>
        <end position="1294"/>
    </location>
</feature>
<dbReference type="EMBL" id="JNBR01000084">
    <property type="protein sequence ID" value="OQR98501.1"/>
    <property type="molecule type" value="Genomic_DNA"/>
</dbReference>
<dbReference type="GO" id="GO:0005886">
    <property type="term" value="C:plasma membrane"/>
    <property type="evidence" value="ECO:0007669"/>
    <property type="project" value="UniProtKB-SubCell"/>
</dbReference>
<keyword evidence="4" id="KW-0109">Calcium transport</keyword>
<feature type="transmembrane region" description="Helical" evidence="10">
    <location>
        <begin position="1371"/>
        <end position="1393"/>
    </location>
</feature>
<feature type="region of interest" description="Disordered" evidence="9">
    <location>
        <begin position="694"/>
        <end position="737"/>
    </location>
</feature>
<dbReference type="InterPro" id="IPR024862">
    <property type="entry name" value="TRPV"/>
</dbReference>
<dbReference type="PANTHER" id="PTHR10582">
    <property type="entry name" value="TRANSIENT RECEPTOR POTENTIAL ION CHANNEL PROTEIN"/>
    <property type="match status" value="1"/>
</dbReference>
<feature type="transmembrane region" description="Helical" evidence="10">
    <location>
        <begin position="581"/>
        <end position="601"/>
    </location>
</feature>
<evidence type="ECO:0000256" key="10">
    <source>
        <dbReference type="SAM" id="Phobius"/>
    </source>
</evidence>
<gene>
    <name evidence="11" type="ORF">ACHHYP_08606</name>
</gene>
<dbReference type="SUPFAM" id="SSF48403">
    <property type="entry name" value="Ankyrin repeat"/>
    <property type="match status" value="2"/>
</dbReference>
<feature type="transmembrane region" description="Helical" evidence="10">
    <location>
        <begin position="520"/>
        <end position="542"/>
    </location>
</feature>
<evidence type="ECO:0000256" key="9">
    <source>
        <dbReference type="SAM" id="MobiDB-lite"/>
    </source>
</evidence>
<reference evidence="11 12" key="1">
    <citation type="journal article" date="2014" name="Genome Biol. Evol.">
        <title>The secreted proteins of Achlya hypogyna and Thraustotheca clavata identify the ancestral oomycete secretome and reveal gene acquisitions by horizontal gene transfer.</title>
        <authorList>
            <person name="Misner I."/>
            <person name="Blouin N."/>
            <person name="Leonard G."/>
            <person name="Richards T.A."/>
            <person name="Lane C.E."/>
        </authorList>
    </citation>
    <scope>NUCLEOTIDE SEQUENCE [LARGE SCALE GENOMIC DNA]</scope>
    <source>
        <strain evidence="11 12">ATCC 48635</strain>
    </source>
</reference>
<dbReference type="SMART" id="SM00248">
    <property type="entry name" value="ANK"/>
    <property type="match status" value="7"/>
</dbReference>
<evidence type="ECO:0000256" key="1">
    <source>
        <dbReference type="ARBA" id="ARBA00004651"/>
    </source>
</evidence>
<evidence type="ECO:0000256" key="2">
    <source>
        <dbReference type="ARBA" id="ARBA00022448"/>
    </source>
</evidence>
<dbReference type="GO" id="GO:0098703">
    <property type="term" value="P:calcium ion import across plasma membrane"/>
    <property type="evidence" value="ECO:0007669"/>
    <property type="project" value="TreeGrafter"/>
</dbReference>
<keyword evidence="10" id="KW-0812">Transmembrane</keyword>
<keyword evidence="10" id="KW-1133">Transmembrane helix</keyword>
<accession>A0A1V9ZKN1</accession>
<evidence type="ECO:0000256" key="8">
    <source>
        <dbReference type="ARBA" id="ARBA00023303"/>
    </source>
</evidence>
<keyword evidence="2" id="KW-0813">Transport</keyword>
<feature type="transmembrane region" description="Helical" evidence="10">
    <location>
        <begin position="482"/>
        <end position="500"/>
    </location>
</feature>
<name>A0A1V9ZKN1_ACHHY</name>